<protein>
    <submittedName>
        <fullName evidence="1">Uncharacterized protein</fullName>
    </submittedName>
</protein>
<reference evidence="1 2" key="1">
    <citation type="journal article" date="2019" name="Commun. Biol.">
        <title>The bagworm genome reveals a unique fibroin gene that provides high tensile strength.</title>
        <authorList>
            <person name="Kono N."/>
            <person name="Nakamura H."/>
            <person name="Ohtoshi R."/>
            <person name="Tomita M."/>
            <person name="Numata K."/>
            <person name="Arakawa K."/>
        </authorList>
    </citation>
    <scope>NUCLEOTIDE SEQUENCE [LARGE SCALE GENOMIC DNA]</scope>
</reference>
<evidence type="ECO:0000313" key="2">
    <source>
        <dbReference type="Proteomes" id="UP000299102"/>
    </source>
</evidence>
<sequence>MYIKRTLLAPQHDWCFKLPSSQTHTTLKIFNVCASTQRLFCRLGQRNDDKCVTADNALRDAITSAARAFSGGGPPVPASRLRGGGLKEAIQGARADLL</sequence>
<proteinExistence type="predicted"/>
<accession>A0A4C2AAX2</accession>
<gene>
    <name evidence="1" type="ORF">EVAR_79977_1</name>
</gene>
<dbReference type="EMBL" id="BGZK01002724">
    <property type="protein sequence ID" value="GBP96037.1"/>
    <property type="molecule type" value="Genomic_DNA"/>
</dbReference>
<organism evidence="1 2">
    <name type="scientific">Eumeta variegata</name>
    <name type="common">Bagworm moth</name>
    <name type="synonym">Eumeta japonica</name>
    <dbReference type="NCBI Taxonomy" id="151549"/>
    <lineage>
        <taxon>Eukaryota</taxon>
        <taxon>Metazoa</taxon>
        <taxon>Ecdysozoa</taxon>
        <taxon>Arthropoda</taxon>
        <taxon>Hexapoda</taxon>
        <taxon>Insecta</taxon>
        <taxon>Pterygota</taxon>
        <taxon>Neoptera</taxon>
        <taxon>Endopterygota</taxon>
        <taxon>Lepidoptera</taxon>
        <taxon>Glossata</taxon>
        <taxon>Ditrysia</taxon>
        <taxon>Tineoidea</taxon>
        <taxon>Psychidae</taxon>
        <taxon>Oiketicinae</taxon>
        <taxon>Eumeta</taxon>
    </lineage>
</organism>
<keyword evidence="2" id="KW-1185">Reference proteome</keyword>
<comment type="caution">
    <text evidence="1">The sequence shown here is derived from an EMBL/GenBank/DDBJ whole genome shotgun (WGS) entry which is preliminary data.</text>
</comment>
<dbReference type="Proteomes" id="UP000299102">
    <property type="component" value="Unassembled WGS sequence"/>
</dbReference>
<name>A0A4C2AAX2_EUMVA</name>
<evidence type="ECO:0000313" key="1">
    <source>
        <dbReference type="EMBL" id="GBP96037.1"/>
    </source>
</evidence>
<dbReference type="AlphaFoldDB" id="A0A4C2AAX2"/>